<proteinExistence type="predicted"/>
<feature type="domain" description="Rhodanese" evidence="1">
    <location>
        <begin position="17"/>
        <end position="100"/>
    </location>
</feature>
<evidence type="ECO:0000313" key="3">
    <source>
        <dbReference type="Proteomes" id="UP000192486"/>
    </source>
</evidence>
<dbReference type="PROSITE" id="PS50206">
    <property type="entry name" value="RHODANESE_3"/>
    <property type="match status" value="1"/>
</dbReference>
<dbReference type="Pfam" id="PF00581">
    <property type="entry name" value="Rhodanese"/>
    <property type="match status" value="1"/>
</dbReference>
<dbReference type="SMART" id="SM00450">
    <property type="entry name" value="RHOD"/>
    <property type="match status" value="1"/>
</dbReference>
<keyword evidence="3" id="KW-1185">Reference proteome</keyword>
<name>A0ABM6JWR6_SPOUR</name>
<dbReference type="PANTHER" id="PTHR43031:SF17">
    <property type="entry name" value="SULFURTRANSFERASE YTWF-RELATED"/>
    <property type="match status" value="1"/>
</dbReference>
<dbReference type="InterPro" id="IPR036873">
    <property type="entry name" value="Rhodanese-like_dom_sf"/>
</dbReference>
<dbReference type="SUPFAM" id="SSF52821">
    <property type="entry name" value="Rhodanese/Cell cycle control phosphatase"/>
    <property type="match status" value="1"/>
</dbReference>
<reference evidence="2 3" key="1">
    <citation type="submission" date="2016-04" db="EMBL/GenBank/DDBJ databases">
        <title>Comparative Genomics and Epigenetics of Sporosarcina ureae.</title>
        <authorList>
            <person name="Oliver A.S."/>
            <person name="Cooper K.K."/>
        </authorList>
    </citation>
    <scope>NUCLEOTIDE SEQUENCE [LARGE SCALE GENOMIC DNA]</scope>
    <source>
        <strain evidence="2 3">S204</strain>
    </source>
</reference>
<evidence type="ECO:0000259" key="1">
    <source>
        <dbReference type="PROSITE" id="PS50206"/>
    </source>
</evidence>
<organism evidence="2 3">
    <name type="scientific">Sporosarcina ureae</name>
    <dbReference type="NCBI Taxonomy" id="1571"/>
    <lineage>
        <taxon>Bacteria</taxon>
        <taxon>Bacillati</taxon>
        <taxon>Bacillota</taxon>
        <taxon>Bacilli</taxon>
        <taxon>Bacillales</taxon>
        <taxon>Caryophanaceae</taxon>
        <taxon>Sporosarcina</taxon>
    </lineage>
</organism>
<sequence length="100" mass="10867">MTLKELTAKEVQEQLESGKDLNIIDVREDDEVAEGIIPGAQHIALGNLPVVMHDLNAETPYILVCRSGGRSGRAQELMADEGFDVTNMVGGMLAWEGETK</sequence>
<dbReference type="Gene3D" id="3.40.250.10">
    <property type="entry name" value="Rhodanese-like domain"/>
    <property type="match status" value="1"/>
</dbReference>
<dbReference type="Proteomes" id="UP000192486">
    <property type="component" value="Chromosome"/>
</dbReference>
<dbReference type="EMBL" id="CP015108">
    <property type="protein sequence ID" value="ARF14551.1"/>
    <property type="molecule type" value="Genomic_DNA"/>
</dbReference>
<dbReference type="PANTHER" id="PTHR43031">
    <property type="entry name" value="FAD-DEPENDENT OXIDOREDUCTASE"/>
    <property type="match status" value="1"/>
</dbReference>
<protein>
    <submittedName>
        <fullName evidence="2">Rhodanese</fullName>
    </submittedName>
</protein>
<evidence type="ECO:0000313" key="2">
    <source>
        <dbReference type="EMBL" id="ARF14551.1"/>
    </source>
</evidence>
<dbReference type="InterPro" id="IPR001763">
    <property type="entry name" value="Rhodanese-like_dom"/>
</dbReference>
<accession>A0ABM6JWR6</accession>
<dbReference type="InterPro" id="IPR050229">
    <property type="entry name" value="GlpE_sulfurtransferase"/>
</dbReference>
<gene>
    <name evidence="2" type="ORF">SporoS204_10560</name>
</gene>
<dbReference type="CDD" id="cd00158">
    <property type="entry name" value="RHOD"/>
    <property type="match status" value="1"/>
</dbReference>
<dbReference type="RefSeq" id="WP_029053235.1">
    <property type="nucleotide sequence ID" value="NZ_CP015108.1"/>
</dbReference>